<comment type="caution">
    <text evidence="9">The sequence shown here is derived from an EMBL/GenBank/DDBJ whole genome shotgun (WGS) entry which is preliminary data.</text>
</comment>
<dbReference type="GO" id="GO:0060090">
    <property type="term" value="F:molecular adaptor activity"/>
    <property type="evidence" value="ECO:0007669"/>
    <property type="project" value="TreeGrafter"/>
</dbReference>
<dbReference type="AlphaFoldDB" id="A0A8H5G786"/>
<dbReference type="InterPro" id="IPR007240">
    <property type="entry name" value="Atg17"/>
</dbReference>
<evidence type="ECO:0000256" key="6">
    <source>
        <dbReference type="RuleBase" id="RU368080"/>
    </source>
</evidence>
<dbReference type="GO" id="GO:1990316">
    <property type="term" value="C:Atg1/ULK1 kinase complex"/>
    <property type="evidence" value="ECO:0007669"/>
    <property type="project" value="TreeGrafter"/>
</dbReference>
<evidence type="ECO:0000256" key="4">
    <source>
        <dbReference type="ARBA" id="ARBA00023006"/>
    </source>
</evidence>
<reference evidence="9 10" key="1">
    <citation type="journal article" date="2020" name="ISME J.">
        <title>Uncovering the hidden diversity of litter-decomposition mechanisms in mushroom-forming fungi.</title>
        <authorList>
            <person name="Floudas D."/>
            <person name="Bentzer J."/>
            <person name="Ahren D."/>
            <person name="Johansson T."/>
            <person name="Persson P."/>
            <person name="Tunlid A."/>
        </authorList>
    </citation>
    <scope>NUCLEOTIDE SEQUENCE [LARGE SCALE GENOMIC DNA]</scope>
    <source>
        <strain evidence="9 10">CBS 146.42</strain>
    </source>
</reference>
<dbReference type="GO" id="GO:0034727">
    <property type="term" value="P:piecemeal microautophagy of the nucleus"/>
    <property type="evidence" value="ECO:0007669"/>
    <property type="project" value="TreeGrafter"/>
</dbReference>
<dbReference type="EMBL" id="JAACJO010000004">
    <property type="protein sequence ID" value="KAF5359683.1"/>
    <property type="molecule type" value="Genomic_DNA"/>
</dbReference>
<comment type="function">
    <text evidence="6">Autophagy-specific protein that functions in response to autophagy-inducing signals as a scaffold to recruit other ATG proteins to organize preautophagosomal structure (PAS) formation. Modulates the timing and magnitude of the autophagy response, such as the size of the sequestering vesicles. Plays particularly a role in pexophagy and nucleophagy.</text>
</comment>
<evidence type="ECO:0000259" key="8">
    <source>
        <dbReference type="Pfam" id="PF04108"/>
    </source>
</evidence>
<keyword evidence="5" id="KW-0472">Membrane</keyword>
<dbReference type="GO" id="GO:0000422">
    <property type="term" value="P:autophagy of mitochondrion"/>
    <property type="evidence" value="ECO:0007669"/>
    <property type="project" value="TreeGrafter"/>
</dbReference>
<evidence type="ECO:0000313" key="9">
    <source>
        <dbReference type="EMBL" id="KAF5359683.1"/>
    </source>
</evidence>
<feature type="compositionally biased region" description="Polar residues" evidence="7">
    <location>
        <begin position="118"/>
        <end position="132"/>
    </location>
</feature>
<keyword evidence="3 6" id="KW-0963">Cytoplasm</keyword>
<dbReference type="PANTHER" id="PTHR28005">
    <property type="entry name" value="AUTOPHAGY-RELATED PROTEIN 17"/>
    <property type="match status" value="1"/>
</dbReference>
<dbReference type="Pfam" id="PF04108">
    <property type="entry name" value="ATG17_like"/>
    <property type="match status" value="1"/>
</dbReference>
<name>A0A8H5G786_9AGAR</name>
<dbReference type="InterPro" id="IPR045326">
    <property type="entry name" value="ATG17-like_dom"/>
</dbReference>
<feature type="region of interest" description="Disordered" evidence="7">
    <location>
        <begin position="115"/>
        <end position="182"/>
    </location>
</feature>
<accession>A0A8H5G786</accession>
<keyword evidence="4 6" id="KW-0072">Autophagy</keyword>
<gene>
    <name evidence="9" type="ORF">D9756_003340</name>
</gene>
<dbReference type="GO" id="GO:0034045">
    <property type="term" value="C:phagophore assembly site membrane"/>
    <property type="evidence" value="ECO:0007669"/>
    <property type="project" value="UniProtKB-SubCell"/>
</dbReference>
<evidence type="ECO:0000256" key="5">
    <source>
        <dbReference type="ARBA" id="ARBA00023136"/>
    </source>
</evidence>
<dbReference type="PANTHER" id="PTHR28005:SF1">
    <property type="entry name" value="AUTOPHAGY-RELATED PROTEIN 17"/>
    <property type="match status" value="1"/>
</dbReference>
<comment type="similarity">
    <text evidence="1 6">Belongs to the ATG17 family.</text>
</comment>
<evidence type="ECO:0000256" key="7">
    <source>
        <dbReference type="SAM" id="MobiDB-lite"/>
    </source>
</evidence>
<dbReference type="GO" id="GO:0000045">
    <property type="term" value="P:autophagosome assembly"/>
    <property type="evidence" value="ECO:0007669"/>
    <property type="project" value="TreeGrafter"/>
</dbReference>
<organism evidence="9 10">
    <name type="scientific">Leucocoprinus leucothites</name>
    <dbReference type="NCBI Taxonomy" id="201217"/>
    <lineage>
        <taxon>Eukaryota</taxon>
        <taxon>Fungi</taxon>
        <taxon>Dikarya</taxon>
        <taxon>Basidiomycota</taxon>
        <taxon>Agaricomycotina</taxon>
        <taxon>Agaricomycetes</taxon>
        <taxon>Agaricomycetidae</taxon>
        <taxon>Agaricales</taxon>
        <taxon>Agaricineae</taxon>
        <taxon>Agaricaceae</taxon>
        <taxon>Leucocoprinus</taxon>
    </lineage>
</organism>
<evidence type="ECO:0000256" key="3">
    <source>
        <dbReference type="ARBA" id="ARBA00022490"/>
    </source>
</evidence>
<evidence type="ECO:0000256" key="1">
    <source>
        <dbReference type="ARBA" id="ARBA00006259"/>
    </source>
</evidence>
<keyword evidence="10" id="KW-1185">Reference proteome</keyword>
<sequence length="495" mass="55584">MSSSTPTQDQPHLVSLVLQSKKALQHGQQLCSHAHARSNASSKAAIDVLALDAKVRWMSDSIIEQLKLAASVGKSLEEKRTHLHKQIQAWDATRSHYTDELDSILEALGAQHVPPEFHQTSTDSSLFGSQPSDQEDNLDQEASHSQRNSRLIPPPSPSATVRNHSGVLTRPIPESNHKSDRKRWKNLRDFVDDQAIEDILDTIESNRIALDDLLGRTDDYPETLTLAIEAIRTSLPEPALGSSLVSRIHDTLVGQDNVATTMASLLESLASHYEQMDSALKETEAGETFSEEDLLQMHRDVEELPAILSEIEQSGRVIDGYHEFLLATQESLASDLVQLSGVLDDLEELGDIMGEMLQNQEEVQVKCEEDLNSLHEQILTIRDLHERYVSYQTAFNKLIVEIARRQHYKEAAENIVKGMIAQLTAMTEEEDQMRRRFNAEYGVHLPEDICLCIGNPPTKWDVVPWPGDSPESLPHIDEDLVFEAKKMGANREREH</sequence>
<protein>
    <recommendedName>
        <fullName evidence="2 6">Autophagy-related protein 17</fullName>
    </recommendedName>
</protein>
<proteinExistence type="inferred from homology"/>
<evidence type="ECO:0000313" key="10">
    <source>
        <dbReference type="Proteomes" id="UP000559027"/>
    </source>
</evidence>
<evidence type="ECO:0000256" key="2">
    <source>
        <dbReference type="ARBA" id="ARBA00013806"/>
    </source>
</evidence>
<comment type="subcellular location">
    <subcellularLocation>
        <location evidence="6">Cytoplasm</location>
    </subcellularLocation>
    <subcellularLocation>
        <location evidence="6">Preautophagosomal structure membrane</location>
        <topology evidence="6">Peripheral membrane protein</topology>
    </subcellularLocation>
</comment>
<dbReference type="GO" id="GO:0030295">
    <property type="term" value="F:protein kinase activator activity"/>
    <property type="evidence" value="ECO:0007669"/>
    <property type="project" value="TreeGrafter"/>
</dbReference>
<dbReference type="Proteomes" id="UP000559027">
    <property type="component" value="Unassembled WGS sequence"/>
</dbReference>
<feature type="domain" description="Autophagy protein ATG17-like" evidence="8">
    <location>
        <begin position="24"/>
        <end position="443"/>
    </location>
</feature>
<dbReference type="OrthoDB" id="1937984at2759"/>